<evidence type="ECO:0000313" key="2">
    <source>
        <dbReference type="Proteomes" id="UP001595191"/>
    </source>
</evidence>
<sequence length="481" mass="53314">MALRQLIPFLLSVIILGCKPNSKSGLIALNSRIDTVKNRIALDRNVLKYVKYDSNSIALTHATVFDGKGNPAKEDQTIIVKNGYFEAIGQNSEIDIPEKATVIDLRGKTVIPGIVGVHNHLHIPRFPFVGEIASKLYLASGVTTIQTCGAASPQQEIDLSKKIEQGQVIGPNIVTSGPYFTGNGGNLNMIIPESDQQIRDTIRYWAKKGVRWFKVYRNTSPKDLETIVDEAHKQGAKVTGHLCSITFEQAVKIGIDGIEHGLNSASDFRNNKTFGICDGSREYMDQLEINSNEVKALQSLMIDNDVFLTSTLSIFEASVPERAFADERTLAIMSPMQISEYTDRRKNFDSMDSKDGVREKRLKRIMQFERQFYEMGGTLTAGVDAGRHVLPGFGDQRNFELLKEAGFTNQEALKVMTTNGAKVLSNRNIGSIVVGKKADFVVIDGQIENSIRNVALVFKDGYGYDPKLILEDIKGKFVIDQ</sequence>
<dbReference type="EMBL" id="JBHFPV010000007">
    <property type="protein sequence ID" value="MFH6605089.1"/>
    <property type="molecule type" value="Genomic_DNA"/>
</dbReference>
<keyword evidence="2" id="KW-1185">Reference proteome</keyword>
<protein>
    <submittedName>
        <fullName evidence="1">Amidohydrolase family protein</fullName>
    </submittedName>
</protein>
<dbReference type="Proteomes" id="UP001595191">
    <property type="component" value="Unassembled WGS sequence"/>
</dbReference>
<proteinExistence type="predicted"/>
<organism evidence="1 2">
    <name type="scientific">Meishania litoralis</name>
    <dbReference type="NCBI Taxonomy" id="3434685"/>
    <lineage>
        <taxon>Bacteria</taxon>
        <taxon>Pseudomonadati</taxon>
        <taxon>Bacteroidota</taxon>
        <taxon>Flavobacteriia</taxon>
        <taxon>Flavobacteriales</taxon>
        <taxon>Flavobacteriaceae</taxon>
        <taxon>Meishania</taxon>
    </lineage>
</organism>
<reference evidence="1" key="1">
    <citation type="submission" date="2024-09" db="EMBL/GenBank/DDBJ databases">
        <authorList>
            <person name="Liu J."/>
        </authorList>
    </citation>
    <scope>NUCLEOTIDE SEQUENCE</scope>
    <source>
        <strain evidence="1">NBU2967</strain>
    </source>
</reference>
<name>A0ACC7LN99_9FLAO</name>
<comment type="caution">
    <text evidence="1">The sequence shown here is derived from an EMBL/GenBank/DDBJ whole genome shotgun (WGS) entry which is preliminary data.</text>
</comment>
<accession>A0ACC7LN99</accession>
<evidence type="ECO:0000313" key="1">
    <source>
        <dbReference type="EMBL" id="MFH6605089.1"/>
    </source>
</evidence>
<gene>
    <name evidence="1" type="ORF">ACEZ3G_16500</name>
</gene>